<organism evidence="13 14">
    <name type="scientific">Elysia chlorotica</name>
    <name type="common">Eastern emerald elysia</name>
    <name type="synonym">Sea slug</name>
    <dbReference type="NCBI Taxonomy" id="188477"/>
    <lineage>
        <taxon>Eukaryota</taxon>
        <taxon>Metazoa</taxon>
        <taxon>Spiralia</taxon>
        <taxon>Lophotrochozoa</taxon>
        <taxon>Mollusca</taxon>
        <taxon>Gastropoda</taxon>
        <taxon>Heterobranchia</taxon>
        <taxon>Euthyneura</taxon>
        <taxon>Panpulmonata</taxon>
        <taxon>Sacoglossa</taxon>
        <taxon>Placobranchoidea</taxon>
        <taxon>Plakobranchidae</taxon>
        <taxon>Elysia</taxon>
    </lineage>
</organism>
<name>A0A3S1I013_ELYCH</name>
<dbReference type="Proteomes" id="UP000271974">
    <property type="component" value="Unassembled WGS sequence"/>
</dbReference>
<dbReference type="Gene3D" id="1.10.150.110">
    <property type="entry name" value="DNA polymerase beta, N-terminal domain-like"/>
    <property type="match status" value="1"/>
</dbReference>
<dbReference type="InterPro" id="IPR028207">
    <property type="entry name" value="DNA_pol_B_palm_palm"/>
</dbReference>
<dbReference type="PRINTS" id="PR00871">
    <property type="entry name" value="DNAPOLXTDT"/>
</dbReference>
<evidence type="ECO:0000256" key="3">
    <source>
        <dbReference type="ARBA" id="ARBA00008323"/>
    </source>
</evidence>
<dbReference type="Gene3D" id="1.10.150.20">
    <property type="entry name" value="5' to 3' exonuclease, C-terminal subdomain"/>
    <property type="match status" value="1"/>
</dbReference>
<dbReference type="SMART" id="SM00483">
    <property type="entry name" value="POLXc"/>
    <property type="match status" value="1"/>
</dbReference>
<keyword evidence="6 9" id="KW-0479">Metal-binding</keyword>
<dbReference type="Gene3D" id="3.30.210.10">
    <property type="entry name" value="DNA polymerase, thumb domain"/>
    <property type="match status" value="1"/>
</dbReference>
<dbReference type="PANTHER" id="PTHR11276">
    <property type="entry name" value="DNA POLYMERASE TYPE-X FAMILY MEMBER"/>
    <property type="match status" value="1"/>
</dbReference>
<dbReference type="InterPro" id="IPR001357">
    <property type="entry name" value="BRCT_dom"/>
</dbReference>
<dbReference type="CDD" id="cd00027">
    <property type="entry name" value="BRCT"/>
    <property type="match status" value="1"/>
</dbReference>
<dbReference type="InterPro" id="IPR043519">
    <property type="entry name" value="NT_sf"/>
</dbReference>
<dbReference type="GO" id="GO:0046872">
    <property type="term" value="F:metal ion binding"/>
    <property type="evidence" value="ECO:0007669"/>
    <property type="project" value="UniProtKB-UniRule"/>
</dbReference>
<dbReference type="CDD" id="cd00141">
    <property type="entry name" value="NT_POLXc"/>
    <property type="match status" value="1"/>
</dbReference>
<evidence type="ECO:0000256" key="7">
    <source>
        <dbReference type="ARBA" id="ARBA00022842"/>
    </source>
</evidence>
<comment type="caution">
    <text evidence="13">The sequence shown here is derived from an EMBL/GenBank/DDBJ whole genome shotgun (WGS) entry which is preliminary data.</text>
</comment>
<comment type="cofactor">
    <cofactor evidence="1 10">
        <name>Mg(2+)</name>
        <dbReference type="ChEBI" id="CHEBI:18420"/>
    </cofactor>
</comment>
<evidence type="ECO:0000313" key="14">
    <source>
        <dbReference type="Proteomes" id="UP000271974"/>
    </source>
</evidence>
<dbReference type="Pfam" id="PF14716">
    <property type="entry name" value="HHH_8"/>
    <property type="match status" value="1"/>
</dbReference>
<evidence type="ECO:0000256" key="11">
    <source>
        <dbReference type="SAM" id="MobiDB-lite"/>
    </source>
</evidence>
<dbReference type="OrthoDB" id="205514at2759"/>
<evidence type="ECO:0000256" key="1">
    <source>
        <dbReference type="ARBA" id="ARBA00001946"/>
    </source>
</evidence>
<dbReference type="Pfam" id="PF10391">
    <property type="entry name" value="DNA_pol_lambd_f"/>
    <property type="match status" value="1"/>
</dbReference>
<dbReference type="InterPro" id="IPR029398">
    <property type="entry name" value="PolB_thumb"/>
</dbReference>
<dbReference type="PROSITE" id="PS00522">
    <property type="entry name" value="DNA_POLYMERASE_X"/>
    <property type="match status" value="1"/>
</dbReference>
<feature type="binding site" evidence="10">
    <location>
        <position position="328"/>
    </location>
    <ligand>
        <name>Mg(2+)</name>
        <dbReference type="ChEBI" id="CHEBI:18420"/>
    </ligand>
</feature>
<dbReference type="PRINTS" id="PR00869">
    <property type="entry name" value="DNAPOLX"/>
</dbReference>
<evidence type="ECO:0000256" key="5">
    <source>
        <dbReference type="ARBA" id="ARBA00022695"/>
    </source>
</evidence>
<dbReference type="EMBL" id="RQTK01000052">
    <property type="protein sequence ID" value="RUS89564.1"/>
    <property type="molecule type" value="Genomic_DNA"/>
</dbReference>
<accession>A0A3S1I013</accession>
<dbReference type="InterPro" id="IPR022312">
    <property type="entry name" value="DNA_pol_X"/>
</dbReference>
<reference evidence="13 14" key="1">
    <citation type="submission" date="2019-01" db="EMBL/GenBank/DDBJ databases">
        <title>A draft genome assembly of the solar-powered sea slug Elysia chlorotica.</title>
        <authorList>
            <person name="Cai H."/>
            <person name="Li Q."/>
            <person name="Fang X."/>
            <person name="Li J."/>
            <person name="Curtis N.E."/>
            <person name="Altenburger A."/>
            <person name="Shibata T."/>
            <person name="Feng M."/>
            <person name="Maeda T."/>
            <person name="Schwartz J.A."/>
            <person name="Shigenobu S."/>
            <person name="Lundholm N."/>
            <person name="Nishiyama T."/>
            <person name="Yang H."/>
            <person name="Hasebe M."/>
            <person name="Li S."/>
            <person name="Pierce S.K."/>
            <person name="Wang J."/>
        </authorList>
    </citation>
    <scope>NUCLEOTIDE SEQUENCE [LARGE SCALE GENOMIC DNA]</scope>
    <source>
        <strain evidence="13">EC2010</strain>
        <tissue evidence="13">Whole organism of an adult</tissue>
    </source>
</reference>
<keyword evidence="8 9" id="KW-0539">Nucleus</keyword>
<comment type="subcellular location">
    <subcellularLocation>
        <location evidence="2 9">Nucleus</location>
    </subcellularLocation>
</comment>
<gene>
    <name evidence="13" type="ORF">EGW08_002682</name>
</gene>
<dbReference type="GO" id="GO:0003677">
    <property type="term" value="F:DNA binding"/>
    <property type="evidence" value="ECO:0007669"/>
    <property type="project" value="UniProtKB-UniRule"/>
</dbReference>
<dbReference type="SUPFAM" id="SSF81585">
    <property type="entry name" value="PsbU/PolX domain-like"/>
    <property type="match status" value="1"/>
</dbReference>
<dbReference type="InterPro" id="IPR036420">
    <property type="entry name" value="BRCT_dom_sf"/>
</dbReference>
<dbReference type="Gene3D" id="3.40.50.10190">
    <property type="entry name" value="BRCT domain"/>
    <property type="match status" value="1"/>
</dbReference>
<feature type="binding site" evidence="10">
    <location>
        <position position="473"/>
    </location>
    <ligand>
        <name>Mg(2+)</name>
        <dbReference type="ChEBI" id="CHEBI:18420"/>
    </ligand>
</feature>
<dbReference type="InterPro" id="IPR037160">
    <property type="entry name" value="DNA_Pol_thumb_sf"/>
</dbReference>
<evidence type="ECO:0000259" key="12">
    <source>
        <dbReference type="PROSITE" id="PS50172"/>
    </source>
</evidence>
<keyword evidence="14" id="KW-1185">Reference proteome</keyword>
<dbReference type="AlphaFoldDB" id="A0A3S1I013"/>
<dbReference type="FunFam" id="1.10.150.110:FF:000003">
    <property type="entry name" value="DNA polymerase mu"/>
    <property type="match status" value="1"/>
</dbReference>
<evidence type="ECO:0000256" key="10">
    <source>
        <dbReference type="PIRSR" id="PIRSR000817-1"/>
    </source>
</evidence>
<evidence type="ECO:0000256" key="4">
    <source>
        <dbReference type="ARBA" id="ARBA00022679"/>
    </source>
</evidence>
<dbReference type="SUPFAM" id="SSF47802">
    <property type="entry name" value="DNA polymerase beta, N-terminal domain-like"/>
    <property type="match status" value="1"/>
</dbReference>
<dbReference type="PROSITE" id="PS50172">
    <property type="entry name" value="BRCT"/>
    <property type="match status" value="1"/>
</dbReference>
<dbReference type="FunFam" id="3.30.210.10:FF:000004">
    <property type="entry name" value="DNA-directed DNA/RNA polymerase mu"/>
    <property type="match status" value="1"/>
</dbReference>
<evidence type="ECO:0000256" key="2">
    <source>
        <dbReference type="ARBA" id="ARBA00004123"/>
    </source>
</evidence>
<dbReference type="SUPFAM" id="SSF81301">
    <property type="entry name" value="Nucleotidyltransferase"/>
    <property type="match status" value="1"/>
</dbReference>
<sequence>MNYRTTMSESTKAVKDKTATIFIVPVKFQKKRLEDIKNSLLRKGLQYANTLSPEVTHVVSECESLGQVEKYFARSGQKIPDAAAVVSTQWLIDCLKASRIVEIKSSQLIKEVEVSGKAQVTVPEGNEFNGTFPEWACQRKAKLEHLNKKLTSAVEVLQEFAELRDSNQDYPRALAFRRASSVLKSLPFPVQSVEQLKGFKDIGEHVKTVISDILDHGSSSEVDDIEKSEWFKKMKLFTSVFGVGPSTAKVWIERGWESLEDAQKDGCPSGDWRIAWGLAFSKDLNTPVCRSEAIAFSRIVQREAEHILPGVITTLVGGFRRGKPEGHDVDILLSHPTDEAEIGLLPKLIAALGKRGLILIGHKEKNSFRSDILYQDFKLSTRGQLDHFEKWLGICKFPKSFSKSKDSESNSEVNQETSFTVPALEATSDSSLDESINDLYEPKAKKSKSSGAIDTEPQHVSAAPRDWLARRVDLIIAPISQYYYALVGWTGSKHFNRDARLYAQKKLGLKLTSHGLFDLQKREPLTAETEEEVFSHLKIPYIDPTDRNC</sequence>
<comment type="similarity">
    <text evidence="3 9">Belongs to the DNA polymerase type-X family.</text>
</comment>
<evidence type="ECO:0000313" key="13">
    <source>
        <dbReference type="EMBL" id="RUS89564.1"/>
    </source>
</evidence>
<evidence type="ECO:0000256" key="8">
    <source>
        <dbReference type="ARBA" id="ARBA00023242"/>
    </source>
</evidence>
<feature type="region of interest" description="Disordered" evidence="11">
    <location>
        <begin position="401"/>
        <end position="420"/>
    </location>
</feature>
<dbReference type="GO" id="GO:0003887">
    <property type="term" value="F:DNA-directed DNA polymerase activity"/>
    <property type="evidence" value="ECO:0007669"/>
    <property type="project" value="UniProtKB-UniRule"/>
</dbReference>
<dbReference type="PANTHER" id="PTHR11276:SF40">
    <property type="entry name" value="BRCT DOMAIN-CONTAINING PROTEIN"/>
    <property type="match status" value="1"/>
</dbReference>
<dbReference type="InterPro" id="IPR010996">
    <property type="entry name" value="HHH_MUS81"/>
</dbReference>
<dbReference type="STRING" id="188477.A0A3S1I013"/>
<dbReference type="InterPro" id="IPR002054">
    <property type="entry name" value="DNA-dir_DNA_pol_X"/>
</dbReference>
<dbReference type="Gene3D" id="3.30.460.10">
    <property type="entry name" value="Beta Polymerase, domain 2"/>
    <property type="match status" value="1"/>
</dbReference>
<feature type="domain" description="BRCT" evidence="12">
    <location>
        <begin position="20"/>
        <end position="108"/>
    </location>
</feature>
<dbReference type="InterPro" id="IPR018944">
    <property type="entry name" value="DNA_pol_lambd_fingers_domain"/>
</dbReference>
<protein>
    <recommendedName>
        <fullName evidence="12">BRCT domain-containing protein</fullName>
    </recommendedName>
</protein>
<evidence type="ECO:0000256" key="9">
    <source>
        <dbReference type="PIRNR" id="PIRNR000817"/>
    </source>
</evidence>
<dbReference type="Pfam" id="PF14792">
    <property type="entry name" value="DNA_pol_B_palm"/>
    <property type="match status" value="1"/>
</dbReference>
<dbReference type="GO" id="GO:0006303">
    <property type="term" value="P:double-strand break repair via nonhomologous end joining"/>
    <property type="evidence" value="ECO:0007669"/>
    <property type="project" value="TreeGrafter"/>
</dbReference>
<keyword evidence="4 9" id="KW-0808">Transferase</keyword>
<dbReference type="InterPro" id="IPR027421">
    <property type="entry name" value="DNA_pol_lamdba_lyase_dom_sf"/>
</dbReference>
<proteinExistence type="inferred from homology"/>
<dbReference type="InterPro" id="IPR019843">
    <property type="entry name" value="DNA_pol-X_BS"/>
</dbReference>
<keyword evidence="7 9" id="KW-0460">Magnesium</keyword>
<evidence type="ECO:0000256" key="6">
    <source>
        <dbReference type="ARBA" id="ARBA00022723"/>
    </source>
</evidence>
<dbReference type="InterPro" id="IPR001726">
    <property type="entry name" value="TdT/Mu"/>
</dbReference>
<dbReference type="SUPFAM" id="SSF52113">
    <property type="entry name" value="BRCT domain"/>
    <property type="match status" value="1"/>
</dbReference>
<feature type="binding site" evidence="10">
    <location>
        <position position="330"/>
    </location>
    <ligand>
        <name>Mg(2+)</name>
        <dbReference type="ChEBI" id="CHEBI:18420"/>
    </ligand>
</feature>
<dbReference type="PIRSF" id="PIRSF000817">
    <property type="entry name" value="DNA_NT"/>
    <property type="match status" value="1"/>
</dbReference>
<keyword evidence="5 9" id="KW-0548">Nucleotidyltransferase</keyword>
<dbReference type="Pfam" id="PF14791">
    <property type="entry name" value="DNA_pol_B_thumb"/>
    <property type="match status" value="1"/>
</dbReference>
<dbReference type="GO" id="GO:0005634">
    <property type="term" value="C:nucleus"/>
    <property type="evidence" value="ECO:0007669"/>
    <property type="project" value="UniProtKB-SubCell"/>
</dbReference>